<dbReference type="PANTHER" id="PTHR30480">
    <property type="entry name" value="BETA-HEXOSAMINIDASE-RELATED"/>
    <property type="match status" value="1"/>
</dbReference>
<protein>
    <recommendedName>
        <fullName evidence="3">beta-N-acetylhexosaminidase</fullName>
        <ecNumber evidence="3">3.2.1.52</ecNumber>
    </recommendedName>
</protein>
<evidence type="ECO:0000256" key="2">
    <source>
        <dbReference type="ARBA" id="ARBA00005336"/>
    </source>
</evidence>
<comment type="catalytic activity">
    <reaction evidence="1">
        <text>Hydrolysis of terminal non-reducing N-acetyl-D-hexosamine residues in N-acetyl-beta-D-hexosaminides.</text>
        <dbReference type="EC" id="3.2.1.52"/>
    </reaction>
</comment>
<organism evidence="7 8">
    <name type="scientific">Pseudoalteromonas tunicata D2</name>
    <dbReference type="NCBI Taxonomy" id="87626"/>
    <lineage>
        <taxon>Bacteria</taxon>
        <taxon>Pseudomonadati</taxon>
        <taxon>Pseudomonadota</taxon>
        <taxon>Gammaproteobacteria</taxon>
        <taxon>Alteromonadales</taxon>
        <taxon>Pseudoalteromonadaceae</taxon>
        <taxon>Pseudoalteromonas</taxon>
    </lineage>
</organism>
<comment type="caution">
    <text evidence="7">The sequence shown here is derived from an EMBL/GenBank/DDBJ whole genome shotgun (WGS) entry which is preliminary data.</text>
</comment>
<name>A4C9R3_9GAMM</name>
<keyword evidence="4 7" id="KW-0378">Hydrolase</keyword>
<dbReference type="Proteomes" id="UP000006201">
    <property type="component" value="Unassembled WGS sequence"/>
</dbReference>
<keyword evidence="5 7" id="KW-0326">Glycosidase</keyword>
<dbReference type="PANTHER" id="PTHR30480:SF13">
    <property type="entry name" value="BETA-HEXOSAMINIDASE"/>
    <property type="match status" value="1"/>
</dbReference>
<dbReference type="InterPro" id="IPR001764">
    <property type="entry name" value="Glyco_hydro_3_N"/>
</dbReference>
<dbReference type="STRING" id="87626.PTD2_19937"/>
<comment type="similarity">
    <text evidence="2">Belongs to the glycosyl hydrolase 3 family.</text>
</comment>
<dbReference type="InterPro" id="IPR017853">
    <property type="entry name" value="GH"/>
</dbReference>
<sequence length="338" mass="37074">MGPILTGISGLSLLPEEVEYLQHPLVAGVILFTRNYHDNEQLIALTAQIKKISPMLLISVDHEGGRVQRFRDGFSAIPAMFEATSFQKKHNSPILADLGFTLAAELRAHGVDFSFTPVLDLNGISQVITTRAFAISPIEVIDAAKHFIGGLHSAGVKNVVKHFPGHGSVGPDSHIAMPVDERSKAEIFNSDMSVFKALVDSGCADGVMPAHVIYPHCDPKPACFSDYWLKQVLRNKLGFKGPVFSDDMGMQGAVQMGDYVTRTQSALDAGCDLALLCNEPHGLYEVLDGLEINLYQNHGQRGLAYLQKKNVTMMELKTDHRWLAAQSVISKMEDYRAN</sequence>
<dbReference type="InterPro" id="IPR050226">
    <property type="entry name" value="NagZ_Beta-hexosaminidase"/>
</dbReference>
<dbReference type="GO" id="GO:0005975">
    <property type="term" value="P:carbohydrate metabolic process"/>
    <property type="evidence" value="ECO:0007669"/>
    <property type="project" value="InterPro"/>
</dbReference>
<dbReference type="eggNOG" id="COG1472">
    <property type="taxonomic scope" value="Bacteria"/>
</dbReference>
<dbReference type="SUPFAM" id="SSF51445">
    <property type="entry name" value="(Trans)glycosidases"/>
    <property type="match status" value="1"/>
</dbReference>
<dbReference type="RefSeq" id="WP_009839953.1">
    <property type="nucleotide sequence ID" value="NZ_CH959301.1"/>
</dbReference>
<evidence type="ECO:0000256" key="5">
    <source>
        <dbReference type="ARBA" id="ARBA00023295"/>
    </source>
</evidence>
<proteinExistence type="inferred from homology"/>
<reference evidence="7 8" key="1">
    <citation type="submission" date="2006-02" db="EMBL/GenBank/DDBJ databases">
        <authorList>
            <person name="Moran M.A."/>
            <person name="Kjelleberg S."/>
            <person name="Egan S."/>
            <person name="Saunders N."/>
            <person name="Thomas T."/>
            <person name="Ferriera S."/>
            <person name="Johnson J."/>
            <person name="Kravitz S."/>
            <person name="Halpern A."/>
            <person name="Remington K."/>
            <person name="Beeson K."/>
            <person name="Tran B."/>
            <person name="Rogers Y.-H."/>
            <person name="Friedman R."/>
            <person name="Venter J.C."/>
        </authorList>
    </citation>
    <scope>NUCLEOTIDE SEQUENCE [LARGE SCALE GENOMIC DNA]</scope>
    <source>
        <strain evidence="7 8">D2</strain>
    </source>
</reference>
<dbReference type="AlphaFoldDB" id="A4C9R3"/>
<accession>A4C9R3</accession>
<dbReference type="NCBIfam" id="NF003740">
    <property type="entry name" value="PRK05337.1"/>
    <property type="match status" value="1"/>
</dbReference>
<dbReference type="HOGENOM" id="CLU_008392_0_0_6"/>
<dbReference type="EMBL" id="AAOH01000004">
    <property type="protein sequence ID" value="EAR28121.1"/>
    <property type="molecule type" value="Genomic_DNA"/>
</dbReference>
<dbReference type="InterPro" id="IPR036962">
    <property type="entry name" value="Glyco_hydro_3_N_sf"/>
</dbReference>
<evidence type="ECO:0000313" key="7">
    <source>
        <dbReference type="EMBL" id="EAR28121.1"/>
    </source>
</evidence>
<keyword evidence="8" id="KW-1185">Reference proteome</keyword>
<evidence type="ECO:0000256" key="4">
    <source>
        <dbReference type="ARBA" id="ARBA00022801"/>
    </source>
</evidence>
<evidence type="ECO:0000256" key="1">
    <source>
        <dbReference type="ARBA" id="ARBA00001231"/>
    </source>
</evidence>
<evidence type="ECO:0000256" key="3">
    <source>
        <dbReference type="ARBA" id="ARBA00012663"/>
    </source>
</evidence>
<evidence type="ECO:0000313" key="8">
    <source>
        <dbReference type="Proteomes" id="UP000006201"/>
    </source>
</evidence>
<dbReference type="GO" id="GO:0009254">
    <property type="term" value="P:peptidoglycan turnover"/>
    <property type="evidence" value="ECO:0007669"/>
    <property type="project" value="TreeGrafter"/>
</dbReference>
<dbReference type="Gene3D" id="3.20.20.300">
    <property type="entry name" value="Glycoside hydrolase, family 3, N-terminal domain"/>
    <property type="match status" value="1"/>
</dbReference>
<dbReference type="EC" id="3.2.1.52" evidence="3"/>
<feature type="domain" description="Glycoside hydrolase family 3 N-terminal" evidence="6">
    <location>
        <begin position="16"/>
        <end position="293"/>
    </location>
</feature>
<gene>
    <name evidence="7" type="ORF">PTD2_19937</name>
</gene>
<evidence type="ECO:0000259" key="6">
    <source>
        <dbReference type="Pfam" id="PF00933"/>
    </source>
</evidence>
<dbReference type="Pfam" id="PF00933">
    <property type="entry name" value="Glyco_hydro_3"/>
    <property type="match status" value="1"/>
</dbReference>
<dbReference type="GO" id="GO:0004563">
    <property type="term" value="F:beta-N-acetylhexosaminidase activity"/>
    <property type="evidence" value="ECO:0007669"/>
    <property type="project" value="UniProtKB-EC"/>
</dbReference>